<keyword evidence="7 11" id="KW-0630">Potassium</keyword>
<feature type="transmembrane region" description="Helical" evidence="11">
    <location>
        <begin position="12"/>
        <end position="38"/>
    </location>
</feature>
<dbReference type="EMBL" id="CP013661">
    <property type="protein sequence ID" value="ALS77440.1"/>
    <property type="molecule type" value="Genomic_DNA"/>
</dbReference>
<dbReference type="InterPro" id="IPR003820">
    <property type="entry name" value="KdpC"/>
</dbReference>
<evidence type="ECO:0000256" key="9">
    <source>
        <dbReference type="ARBA" id="ARBA00023065"/>
    </source>
</evidence>
<organism evidence="12 13">
    <name type="scientific">Planococcus kocurii</name>
    <dbReference type="NCBI Taxonomy" id="1374"/>
    <lineage>
        <taxon>Bacteria</taxon>
        <taxon>Bacillati</taxon>
        <taxon>Bacillota</taxon>
        <taxon>Bacilli</taxon>
        <taxon>Bacillales</taxon>
        <taxon>Caryophanaceae</taxon>
        <taxon>Planococcus</taxon>
    </lineage>
</organism>
<keyword evidence="9 11" id="KW-0406">Ion transport</keyword>
<evidence type="ECO:0000256" key="10">
    <source>
        <dbReference type="ARBA" id="ARBA00023136"/>
    </source>
</evidence>
<evidence type="ECO:0000256" key="5">
    <source>
        <dbReference type="ARBA" id="ARBA00022741"/>
    </source>
</evidence>
<evidence type="ECO:0000256" key="2">
    <source>
        <dbReference type="ARBA" id="ARBA00022475"/>
    </source>
</evidence>
<keyword evidence="2 11" id="KW-1003">Cell membrane</keyword>
<gene>
    <name evidence="11" type="primary">kdpC</name>
    <name evidence="12" type="ORF">AUO94_01735</name>
</gene>
<evidence type="ECO:0000256" key="8">
    <source>
        <dbReference type="ARBA" id="ARBA00022989"/>
    </source>
</evidence>
<dbReference type="RefSeq" id="WP_058384120.1">
    <property type="nucleotide sequence ID" value="NZ_CP013661.2"/>
</dbReference>
<keyword evidence="13" id="KW-1185">Reference proteome</keyword>
<keyword evidence="6 11" id="KW-0067">ATP-binding</keyword>
<dbReference type="HAMAP" id="MF_00276">
    <property type="entry name" value="KdpC"/>
    <property type="match status" value="1"/>
</dbReference>
<proteinExistence type="inferred from homology"/>
<sequence>MRGLFEYTKQAMFITCSLFILCGLVYPFAVTGVAQVFFKQQANGNLIQVDDKVVGSKNVGQAFTNPAYFSGRISAINYNVYTKEDTLPDVNGDIAFGGVSSGTYNYGPSNPELEKRIETDIVAFLNANPDVKREQIPADLMTASGSGLDPHISIEAAQIQVSRVAQASGLSIKEINTIVLDNTENKVLGLLGEDKMNVLGSNIAIFQKINEK</sequence>
<evidence type="ECO:0000313" key="12">
    <source>
        <dbReference type="EMBL" id="ALS77440.1"/>
    </source>
</evidence>
<dbReference type="PIRSF" id="PIRSF001296">
    <property type="entry name" value="K_ATPase_KdpC"/>
    <property type="match status" value="1"/>
</dbReference>
<evidence type="ECO:0000256" key="4">
    <source>
        <dbReference type="ARBA" id="ARBA00022692"/>
    </source>
</evidence>
<comment type="similarity">
    <text evidence="11">Belongs to the KdpC family.</text>
</comment>
<evidence type="ECO:0000313" key="13">
    <source>
        <dbReference type="Proteomes" id="UP000065533"/>
    </source>
</evidence>
<keyword evidence="1 11" id="KW-0813">Transport</keyword>
<keyword evidence="3 11" id="KW-0633">Potassium transport</keyword>
<keyword evidence="8 11" id="KW-1133">Transmembrane helix</keyword>
<evidence type="ECO:0000256" key="1">
    <source>
        <dbReference type="ARBA" id="ARBA00022448"/>
    </source>
</evidence>
<dbReference type="PANTHER" id="PTHR30042:SF2">
    <property type="entry name" value="POTASSIUM-TRANSPORTING ATPASE KDPC SUBUNIT"/>
    <property type="match status" value="1"/>
</dbReference>
<accession>A0ABM5WT60</accession>
<keyword evidence="5 11" id="KW-0547">Nucleotide-binding</keyword>
<name>A0ABM5WT60_9BACL</name>
<evidence type="ECO:0000256" key="7">
    <source>
        <dbReference type="ARBA" id="ARBA00022958"/>
    </source>
</evidence>
<dbReference type="Pfam" id="PF02669">
    <property type="entry name" value="KdpC"/>
    <property type="match status" value="1"/>
</dbReference>
<comment type="subunit">
    <text evidence="11">The system is composed of three essential subunits: KdpA, KdpB and KdpC.</text>
</comment>
<evidence type="ECO:0000256" key="11">
    <source>
        <dbReference type="HAMAP-Rule" id="MF_00276"/>
    </source>
</evidence>
<dbReference type="PANTHER" id="PTHR30042">
    <property type="entry name" value="POTASSIUM-TRANSPORTING ATPASE C CHAIN"/>
    <property type="match status" value="1"/>
</dbReference>
<evidence type="ECO:0000256" key="3">
    <source>
        <dbReference type="ARBA" id="ARBA00022538"/>
    </source>
</evidence>
<reference evidence="12" key="1">
    <citation type="submission" date="2016-01" db="EMBL/GenBank/DDBJ databases">
        <title>Complete genome of Planococcus kocurri type strain.</title>
        <authorList>
            <person name="See-Too W.S."/>
        </authorList>
    </citation>
    <scope>NUCLEOTIDE SEQUENCE [LARGE SCALE GENOMIC DNA]</scope>
    <source>
        <strain evidence="12">ATCC 43650</strain>
    </source>
</reference>
<keyword evidence="4 11" id="KW-0812">Transmembrane</keyword>
<protein>
    <recommendedName>
        <fullName evidence="11">Potassium-transporting ATPase KdpC subunit</fullName>
    </recommendedName>
    <alternativeName>
        <fullName evidence="11">ATP phosphohydrolase [potassium-transporting] C chain</fullName>
    </alternativeName>
    <alternativeName>
        <fullName evidence="11">Potassium-binding and translocating subunit C</fullName>
    </alternativeName>
    <alternativeName>
        <fullName evidence="11">Potassium-translocating ATPase C chain</fullName>
    </alternativeName>
</protein>
<keyword evidence="10 11" id="KW-0472">Membrane</keyword>
<evidence type="ECO:0000256" key="6">
    <source>
        <dbReference type="ARBA" id="ARBA00022840"/>
    </source>
</evidence>
<dbReference type="NCBIfam" id="NF001454">
    <property type="entry name" value="PRK00315.1"/>
    <property type="match status" value="1"/>
</dbReference>
<dbReference type="Proteomes" id="UP000065533">
    <property type="component" value="Chromosome"/>
</dbReference>
<comment type="subcellular location">
    <subcellularLocation>
        <location evidence="11">Cell membrane</location>
        <topology evidence="11">Single-pass membrane protein</topology>
    </subcellularLocation>
</comment>
<dbReference type="NCBIfam" id="TIGR00681">
    <property type="entry name" value="kdpC"/>
    <property type="match status" value="1"/>
</dbReference>
<comment type="function">
    <text evidence="11">Part of the high-affinity ATP-driven potassium transport (or Kdp) system, which catalyzes the hydrolysis of ATP coupled with the electrogenic transport of potassium into the cytoplasm. This subunit acts as a catalytic chaperone that increases the ATP-binding affinity of the ATP-hydrolyzing subunit KdpB by the formation of a transient KdpB/KdpC/ATP ternary complex.</text>
</comment>